<proteinExistence type="predicted"/>
<dbReference type="EMBL" id="VFIY01000018">
    <property type="protein sequence ID" value="TPD57415.1"/>
    <property type="molecule type" value="Genomic_DNA"/>
</dbReference>
<dbReference type="CDD" id="cd10931">
    <property type="entry name" value="CE4_u7"/>
    <property type="match status" value="1"/>
</dbReference>
<evidence type="ECO:0000313" key="3">
    <source>
        <dbReference type="Proteomes" id="UP000319148"/>
    </source>
</evidence>
<dbReference type="Proteomes" id="UP000319148">
    <property type="component" value="Unassembled WGS sequence"/>
</dbReference>
<sequence length="460" mass="53576">MPAFNIYIPPFCMDESRYIIEELIGEFLGLEFEIETWDNPYYLVEHEGKSIELPADFFQRAETDWLSPETLPTRPLSCWDSRSAKMEILLSAPDVPVIFGRPELTISDSGIKISIDIFGSAFFMLSRYEEAVTSVTDQHGRFSSETSIARQEGFLLRPIVNEYLEILWSCIRQLWPDTARRPREFKTIVSADVDVPYHRINKSLPGMLKRLAGHLVVRKKPQLIPGTILNYIAFKFNVLRFDPLYRDLLWIMDVNEGIGNRVTFYFLSNPTDPQYDGCYKLDEPGIRNLVKEVYRRGHILGLHPGYLTFLNRDKMLKDVTNLQRALEREKIPETVTQSRQHYLRWKTPDTAAILEDVGITIDSSLSYSDHAGFRSGTCYDYNFYDVVARRKLSLKERPLIVMEHCVLDKNCMNLQGRDAISCIQELRRLCRMFRGNFTLLWHNSSFNEEIDKKIYQECIS</sequence>
<organism evidence="2 3">
    <name type="scientific">Emcibacter nanhaiensis</name>
    <dbReference type="NCBI Taxonomy" id="1505037"/>
    <lineage>
        <taxon>Bacteria</taxon>
        <taxon>Pseudomonadati</taxon>
        <taxon>Pseudomonadota</taxon>
        <taxon>Alphaproteobacteria</taxon>
        <taxon>Emcibacterales</taxon>
        <taxon>Emcibacteraceae</taxon>
        <taxon>Emcibacter</taxon>
    </lineage>
</organism>
<dbReference type="SUPFAM" id="SSF88713">
    <property type="entry name" value="Glycoside hydrolase/deacetylase"/>
    <property type="match status" value="1"/>
</dbReference>
<keyword evidence="3" id="KW-1185">Reference proteome</keyword>
<dbReference type="Gene3D" id="3.20.20.370">
    <property type="entry name" value="Glycoside hydrolase/deacetylase"/>
    <property type="match status" value="1"/>
</dbReference>
<accession>A0A501PB17</accession>
<protein>
    <recommendedName>
        <fullName evidence="1">DUF7033 domain-containing protein</fullName>
    </recommendedName>
</protein>
<comment type="caution">
    <text evidence="2">The sequence shown here is derived from an EMBL/GenBank/DDBJ whole genome shotgun (WGS) entry which is preliminary data.</text>
</comment>
<dbReference type="InterPro" id="IPR054297">
    <property type="entry name" value="DUF7033"/>
</dbReference>
<dbReference type="InterPro" id="IPR011330">
    <property type="entry name" value="Glyco_hydro/deAcase_b/a-brl"/>
</dbReference>
<reference evidence="3" key="1">
    <citation type="submission" date="2019-06" db="EMBL/GenBank/DDBJ databases">
        <title>The complete genome of Emcibacter congregatus ZYLT.</title>
        <authorList>
            <person name="Zhao Z."/>
        </authorList>
    </citation>
    <scope>NUCLEOTIDE SEQUENCE [LARGE SCALE GENOMIC DNA]</scope>
    <source>
        <strain evidence="3">MCCC 1A06723</strain>
    </source>
</reference>
<dbReference type="OrthoDB" id="9784220at2"/>
<feature type="domain" description="DUF7033" evidence="1">
    <location>
        <begin position="114"/>
        <end position="198"/>
    </location>
</feature>
<dbReference type="Pfam" id="PF23019">
    <property type="entry name" value="DUF7033"/>
    <property type="match status" value="1"/>
</dbReference>
<dbReference type="AlphaFoldDB" id="A0A501PB17"/>
<dbReference type="RefSeq" id="WP_139941730.1">
    <property type="nucleotide sequence ID" value="NZ_JBHSYP010000005.1"/>
</dbReference>
<evidence type="ECO:0000313" key="2">
    <source>
        <dbReference type="EMBL" id="TPD57415.1"/>
    </source>
</evidence>
<evidence type="ECO:0000259" key="1">
    <source>
        <dbReference type="Pfam" id="PF23019"/>
    </source>
</evidence>
<gene>
    <name evidence="2" type="ORF">FIV46_14930</name>
</gene>
<name>A0A501PB17_9PROT</name>
<dbReference type="GO" id="GO:0005975">
    <property type="term" value="P:carbohydrate metabolic process"/>
    <property type="evidence" value="ECO:0007669"/>
    <property type="project" value="InterPro"/>
</dbReference>